<gene>
    <name evidence="2" type="ORF">Vretifemale_14926</name>
</gene>
<evidence type="ECO:0000256" key="1">
    <source>
        <dbReference type="SAM" id="MobiDB-lite"/>
    </source>
</evidence>
<feature type="compositionally biased region" description="Low complexity" evidence="1">
    <location>
        <begin position="281"/>
        <end position="293"/>
    </location>
</feature>
<feature type="region of interest" description="Disordered" evidence="1">
    <location>
        <begin position="281"/>
        <end position="315"/>
    </location>
</feature>
<protein>
    <submittedName>
        <fullName evidence="2">Uncharacterized protein</fullName>
    </submittedName>
</protein>
<feature type="compositionally biased region" description="Low complexity" evidence="1">
    <location>
        <begin position="932"/>
        <end position="945"/>
    </location>
</feature>
<feature type="compositionally biased region" description="Gly residues" evidence="1">
    <location>
        <begin position="212"/>
        <end position="229"/>
    </location>
</feature>
<feature type="region of interest" description="Disordered" evidence="1">
    <location>
        <begin position="211"/>
        <end position="231"/>
    </location>
</feature>
<sequence>PVISIHPLPRICTSAIFGISGAGAGGDPSGDGGCSIDGAQGCQGHPGHQAGSQQMARTATKAVFAAVLCSDTARSIAVLRIIRWLHSEDAQLAVRRPDATAAAGCRATGAATAGVPRSAVRADDPFRRWSLQQLLVVPGVQAILPVPLPSALSLALAPARSGCGRDKNDAGAEAVRADGFGSLGGDAVRDRGVAVLVSPAAILILGRPNGAEGKGPAGRVGAGRTGHGLGDVVRRRGGDVWMQDVEEDEKMADEEEAREPEHIEDSDDEWGGVYTQRQCLHPQHGRQWQQQPQDYGRTHQDEEAEEERGGGGGLTALGPVGLGPWRRALILPAEVQPLPPQALLVPGSATTSAAALPSAAAAAPFFAAGAVTGLLLIDPSCDMPQVDARQMQRGRPEQEQKHGHPGGLGSGDDDGRSGVQEAGMAKVLAHMSRQWDAGVQRILEQRATLARMVHLTREAEQLMADAGQQPLPACGSAAARPPSRAALLDPLLDLEKEFLIQPQQRVRSRSAVSTRESAGPPAAGAGRGGGGDGDGDGDGTDMSAAVDKLLDQLLGCGGAGAANGGNVAATVPAAVAARSRSESAPTTIHVPTVAAAGAKAGGGEGGAAASEPQVPDNGSSWSPVLESLTQTRQAGNWVLRAVLRLESGQEAGGGGRFAAVANADGNGRGSGSDNGRSAGDKRPPVASGQQRPPLTPPPPPLQLDDVVLLPYCHSGLGLRSVLGRWEVLDRGSRRVAVEAAVPLGELLALASAAAATATPGGCLDAGSGAEWELDSESRHLRDLQIALGPLPGLFEGPNDDGDDTVYSDGCSSDTDTDIEAACNLDDGGLHDHDENGGIGTRPTHGNSSITSRSTACKARELHLGATVRITARVSSCPYLEDSGGRIGGSTESSSASLLQVRVLDVGRVIVPLHSLLQSGTNGNLAQRQQQQVEGGSKGASKAGVGDIHGGIGSVRQPPLRPATGLLLAPSRSLLLTATTGEAAGPEARMRTGAAPAAAAGGGGGVPSCGSVPCGIGAPQWARSGGMCGDLLERLLLEPGFRTPTEHESTGASRFCVLLQYDMRALLQFGDEHAHGISLTVVAIAACLGRVHTLR</sequence>
<dbReference type="Proteomes" id="UP000747110">
    <property type="component" value="Unassembled WGS sequence"/>
</dbReference>
<keyword evidence="3" id="KW-1185">Reference proteome</keyword>
<feature type="region of interest" description="Disordered" evidence="1">
    <location>
        <begin position="650"/>
        <end position="701"/>
    </location>
</feature>
<name>A0A8J4FTU7_9CHLO</name>
<feature type="region of interest" description="Disordered" evidence="1">
    <location>
        <begin position="597"/>
        <end position="620"/>
    </location>
</feature>
<feature type="compositionally biased region" description="Polar residues" evidence="1">
    <location>
        <begin position="921"/>
        <end position="931"/>
    </location>
</feature>
<proteinExistence type="predicted"/>
<evidence type="ECO:0000313" key="2">
    <source>
        <dbReference type="EMBL" id="GIL86668.1"/>
    </source>
</evidence>
<evidence type="ECO:0000313" key="3">
    <source>
        <dbReference type="Proteomes" id="UP000747110"/>
    </source>
</evidence>
<feature type="compositionally biased region" description="Polar residues" evidence="1">
    <location>
        <begin position="503"/>
        <end position="516"/>
    </location>
</feature>
<organism evidence="2 3">
    <name type="scientific">Volvox reticuliferus</name>
    <dbReference type="NCBI Taxonomy" id="1737510"/>
    <lineage>
        <taxon>Eukaryota</taxon>
        <taxon>Viridiplantae</taxon>
        <taxon>Chlorophyta</taxon>
        <taxon>core chlorophytes</taxon>
        <taxon>Chlorophyceae</taxon>
        <taxon>CS clade</taxon>
        <taxon>Chlamydomonadales</taxon>
        <taxon>Volvocaceae</taxon>
        <taxon>Volvox</taxon>
    </lineage>
</organism>
<comment type="caution">
    <text evidence="2">The sequence shown here is derived from an EMBL/GenBank/DDBJ whole genome shotgun (WGS) entry which is preliminary data.</text>
</comment>
<feature type="region of interest" description="Disordered" evidence="1">
    <location>
        <begin position="921"/>
        <end position="956"/>
    </location>
</feature>
<dbReference type="OrthoDB" id="10688250at2759"/>
<feature type="region of interest" description="Disordered" evidence="1">
    <location>
        <begin position="388"/>
        <end position="418"/>
    </location>
</feature>
<dbReference type="AlphaFoldDB" id="A0A8J4FTU7"/>
<reference evidence="2" key="1">
    <citation type="journal article" date="2021" name="Proc. Natl. Acad. Sci. U.S.A.">
        <title>Three genomes in the algal genus Volvox reveal the fate of a haploid sex-determining region after a transition to homothallism.</title>
        <authorList>
            <person name="Yamamoto K."/>
            <person name="Hamaji T."/>
            <person name="Kawai-Toyooka H."/>
            <person name="Matsuzaki R."/>
            <person name="Takahashi F."/>
            <person name="Nishimura Y."/>
            <person name="Kawachi M."/>
            <person name="Noguchi H."/>
            <person name="Minakuchi Y."/>
            <person name="Umen J.G."/>
            <person name="Toyoda A."/>
            <person name="Nozaki H."/>
        </authorList>
    </citation>
    <scope>NUCLEOTIDE SEQUENCE</scope>
    <source>
        <strain evidence="2">NIES-3786</strain>
    </source>
</reference>
<feature type="non-terminal residue" evidence="2">
    <location>
        <position position="1"/>
    </location>
</feature>
<dbReference type="EMBL" id="BNCP01000036">
    <property type="protein sequence ID" value="GIL86668.1"/>
    <property type="molecule type" value="Genomic_DNA"/>
</dbReference>
<accession>A0A8J4FTU7</accession>
<feature type="region of interest" description="Disordered" evidence="1">
    <location>
        <begin position="503"/>
        <end position="543"/>
    </location>
</feature>